<sequence length="438" mass="48916">MSHNVYANEPRRAVMVIDSKSFYASVESVDLGLNPLKSLLVVMSQQENTNGGLVLAASPQAKKILGVSNVMRQRDVPRDPRLAIVQPRMNYYIQKNKQIHNIYRQFVADEDLHIYSIDESILDLTDSWRYIESKFGRKLTLRNMARLIQETVHDATGIYLTVGIGDNPAMAKMALDISAKHNKDLIGEWHYETIPEHLWPITKLDDVWSIGSRTAKTLRRLGILSMRDLAAFNPYRIRELLGVKGIELYALAWGVDRSRISNKYHVKESSFSNGQVLPRDYDNPAEIEVVIREIGEQVASRLRAKHVVASQISLGIGFGYRTTGPNHGFSGQVTIDATNLSLPITNALREIFRTHYDGEVVRNIYVSAGRLAPDGVEQIDLFTPVTINMKQRQIDSVIDTIRQKFGVGAVFKSSSVAGGTMLNRIGLVGGHNGGNAYG</sequence>
<keyword evidence="7" id="KW-0808">Transferase</keyword>
<dbReference type="Gene3D" id="1.10.150.20">
    <property type="entry name" value="5' to 3' exonuclease, C-terminal subdomain"/>
    <property type="match status" value="1"/>
</dbReference>
<evidence type="ECO:0000256" key="3">
    <source>
        <dbReference type="ARBA" id="ARBA00022695"/>
    </source>
</evidence>
<keyword evidence="5" id="KW-0239">DNA-directed DNA polymerase</keyword>
<reference evidence="7 8" key="1">
    <citation type="journal article" date="2015" name="Microbiology (Mosc.)">
        <title>Genomics of the Weissella cibaria species with an examination of its metabolic traits.</title>
        <authorList>
            <person name="Lynch K.M."/>
            <person name="Lucid A."/>
            <person name="Arendt E.K."/>
            <person name="Sleator R.D."/>
            <person name="Lucey B."/>
            <person name="Coffey A."/>
        </authorList>
    </citation>
    <scope>NUCLEOTIDE SEQUENCE [LARGE SCALE GENOMIC DNA]</scope>
    <source>
        <strain evidence="7 8">MG1</strain>
    </source>
</reference>
<evidence type="ECO:0000256" key="4">
    <source>
        <dbReference type="ARBA" id="ARBA00022705"/>
    </source>
</evidence>
<dbReference type="GO" id="GO:0006281">
    <property type="term" value="P:DNA repair"/>
    <property type="evidence" value="ECO:0007669"/>
    <property type="project" value="InterPro"/>
</dbReference>
<dbReference type="GO" id="GO:0003887">
    <property type="term" value="F:DNA-directed DNA polymerase activity"/>
    <property type="evidence" value="ECO:0007669"/>
    <property type="project" value="UniProtKB-KW"/>
</dbReference>
<comment type="caution">
    <text evidence="7">The sequence shown here is derived from an EMBL/GenBank/DDBJ whole genome shotgun (WGS) entry which is preliminary data.</text>
</comment>
<dbReference type="GO" id="GO:0003684">
    <property type="term" value="F:damaged DNA binding"/>
    <property type="evidence" value="ECO:0007669"/>
    <property type="project" value="InterPro"/>
</dbReference>
<dbReference type="RefSeq" id="WP_043707869.1">
    <property type="nucleotide sequence ID" value="NZ_JALOCT010000002.1"/>
</dbReference>
<keyword evidence="2" id="KW-0515">Mutator protein</keyword>
<dbReference type="Pfam" id="PF11799">
    <property type="entry name" value="IMS_C"/>
    <property type="match status" value="1"/>
</dbReference>
<dbReference type="InterPro" id="IPR036775">
    <property type="entry name" value="DNA_pol_Y-fam_lit_finger_sf"/>
</dbReference>
<dbReference type="GO" id="GO:0006260">
    <property type="term" value="P:DNA replication"/>
    <property type="evidence" value="ECO:0007669"/>
    <property type="project" value="UniProtKB-KW"/>
</dbReference>
<dbReference type="eggNOG" id="COG0389">
    <property type="taxonomic scope" value="Bacteria"/>
</dbReference>
<dbReference type="EC" id="2.7.7.7" evidence="7"/>
<evidence type="ECO:0000256" key="2">
    <source>
        <dbReference type="ARBA" id="ARBA00022457"/>
    </source>
</evidence>
<dbReference type="InterPro" id="IPR043502">
    <property type="entry name" value="DNA/RNA_pol_sf"/>
</dbReference>
<dbReference type="InterPro" id="IPR050116">
    <property type="entry name" value="DNA_polymerase-Y"/>
</dbReference>
<dbReference type="GO" id="GO:0009432">
    <property type="term" value="P:SOS response"/>
    <property type="evidence" value="ECO:0007669"/>
    <property type="project" value="TreeGrafter"/>
</dbReference>
<dbReference type="SUPFAM" id="SSF56672">
    <property type="entry name" value="DNA/RNA polymerases"/>
    <property type="match status" value="1"/>
</dbReference>
<evidence type="ECO:0000256" key="1">
    <source>
        <dbReference type="ARBA" id="ARBA00010945"/>
    </source>
</evidence>
<gene>
    <name evidence="7" type="primary">dinB_1</name>
    <name evidence="7" type="ORF">QX99_00146</name>
</gene>
<dbReference type="Gene3D" id="3.30.70.270">
    <property type="match status" value="1"/>
</dbReference>
<feature type="domain" description="UmuC" evidence="6">
    <location>
        <begin position="14"/>
        <end position="211"/>
    </location>
</feature>
<dbReference type="Pfam" id="PF00817">
    <property type="entry name" value="IMS"/>
    <property type="match status" value="1"/>
</dbReference>
<evidence type="ECO:0000259" key="6">
    <source>
        <dbReference type="PROSITE" id="PS50173"/>
    </source>
</evidence>
<dbReference type="PANTHER" id="PTHR11076:SF35">
    <property type="entry name" value="DNA REPAIR PROTEIN HOMOLOG YOBH"/>
    <property type="match status" value="1"/>
</dbReference>
<keyword evidence="3 7" id="KW-0548">Nucleotidyltransferase</keyword>
<dbReference type="STRING" id="137591.AO080_02610"/>
<keyword evidence="8" id="KW-1185">Reference proteome</keyword>
<organism evidence="7 8">
    <name type="scientific">Weissella cibaria</name>
    <dbReference type="NCBI Taxonomy" id="137591"/>
    <lineage>
        <taxon>Bacteria</taxon>
        <taxon>Bacillati</taxon>
        <taxon>Bacillota</taxon>
        <taxon>Bacilli</taxon>
        <taxon>Lactobacillales</taxon>
        <taxon>Lactobacillaceae</taxon>
        <taxon>Weissella</taxon>
    </lineage>
</organism>
<dbReference type="InterPro" id="IPR017961">
    <property type="entry name" value="DNA_pol_Y-fam_little_finger"/>
</dbReference>
<dbReference type="PANTHER" id="PTHR11076">
    <property type="entry name" value="DNA REPAIR POLYMERASE UMUC / TRANSFERASE FAMILY MEMBER"/>
    <property type="match status" value="1"/>
</dbReference>
<dbReference type="PROSITE" id="PS50173">
    <property type="entry name" value="UMUC"/>
    <property type="match status" value="1"/>
</dbReference>
<dbReference type="SUPFAM" id="SSF100879">
    <property type="entry name" value="Lesion bypass DNA polymerase (Y-family), little finger domain"/>
    <property type="match status" value="1"/>
</dbReference>
<dbReference type="CDD" id="cd01700">
    <property type="entry name" value="PolY_Pol_V_umuC"/>
    <property type="match status" value="1"/>
</dbReference>
<dbReference type="EMBL" id="JWHU01000001">
    <property type="protein sequence ID" value="KIU22642.1"/>
    <property type="molecule type" value="Genomic_DNA"/>
</dbReference>
<dbReference type="InterPro" id="IPR043128">
    <property type="entry name" value="Rev_trsase/Diguanyl_cyclase"/>
</dbReference>
<dbReference type="InterPro" id="IPR001126">
    <property type="entry name" value="UmuC"/>
</dbReference>
<protein>
    <submittedName>
        <fullName evidence="7">DinB_1 protein</fullName>
        <ecNumber evidence="7">2.7.7.7</ecNumber>
    </submittedName>
</protein>
<accession>A0A0D1LVR2</accession>
<dbReference type="GO" id="GO:0042276">
    <property type="term" value="P:error-prone translesion synthesis"/>
    <property type="evidence" value="ECO:0007669"/>
    <property type="project" value="TreeGrafter"/>
</dbReference>
<dbReference type="PATRIC" id="fig|137591.25.peg.146"/>
<evidence type="ECO:0000256" key="5">
    <source>
        <dbReference type="ARBA" id="ARBA00022932"/>
    </source>
</evidence>
<dbReference type="GO" id="GO:0005829">
    <property type="term" value="C:cytosol"/>
    <property type="evidence" value="ECO:0007669"/>
    <property type="project" value="TreeGrafter"/>
</dbReference>
<name>A0A0D1LVR2_9LACO</name>
<dbReference type="Proteomes" id="UP000032287">
    <property type="component" value="Unassembled WGS sequence"/>
</dbReference>
<comment type="similarity">
    <text evidence="1">Belongs to the DNA polymerase type-Y family.</text>
</comment>
<proteinExistence type="inferred from homology"/>
<dbReference type="AlphaFoldDB" id="A0A0D1LVR2"/>
<keyword evidence="4" id="KW-0235">DNA replication</keyword>
<dbReference type="Gene3D" id="3.40.1170.60">
    <property type="match status" value="1"/>
</dbReference>
<evidence type="ECO:0000313" key="7">
    <source>
        <dbReference type="EMBL" id="KIU22642.1"/>
    </source>
</evidence>
<evidence type="ECO:0000313" key="8">
    <source>
        <dbReference type="Proteomes" id="UP000032287"/>
    </source>
</evidence>